<dbReference type="EMBL" id="WHPD01002580">
    <property type="protein sequence ID" value="MPV89384.1"/>
    <property type="molecule type" value="Genomic_DNA"/>
</dbReference>
<dbReference type="CDD" id="cd00293">
    <property type="entry name" value="USP-like"/>
    <property type="match status" value="1"/>
</dbReference>
<dbReference type="Gene3D" id="3.40.50.12370">
    <property type="match status" value="1"/>
</dbReference>
<evidence type="ECO:0000313" key="3">
    <source>
        <dbReference type="Proteomes" id="UP000429644"/>
    </source>
</evidence>
<proteinExistence type="predicted"/>
<accession>A0A7J9V089</accession>
<keyword evidence="3" id="KW-1185">Reference proteome</keyword>
<protein>
    <submittedName>
        <fullName evidence="2">Universal stress protein</fullName>
    </submittedName>
</protein>
<name>A0A7J9V089_9MICO</name>
<dbReference type="OrthoDB" id="3734319at2"/>
<dbReference type="SUPFAM" id="SSF52402">
    <property type="entry name" value="Adenine nucleotide alpha hydrolases-like"/>
    <property type="match status" value="1"/>
</dbReference>
<sequence length="177" mass="18220">MDVVVWLTEATWPACVAGVRRLVPDDARLTLLYVASADLLGVAGGAAAGLLGRGRRPSQPGGSGALDDLARRSAHELLAEAGALLGREARQELRAGRVERVVVDVAAGADLLVLARDGDGARLGPRSLEPPTRFVVDHAPCDVLLVAPDGSPTPSGRPEDGPRTPSGRPEDGPPAPP</sequence>
<comment type="caution">
    <text evidence="2">The sequence shown here is derived from an EMBL/GenBank/DDBJ whole genome shotgun (WGS) entry which is preliminary data.</text>
</comment>
<organism evidence="2 3">
    <name type="scientific">Georgenia ruanii</name>
    <dbReference type="NCBI Taxonomy" id="348442"/>
    <lineage>
        <taxon>Bacteria</taxon>
        <taxon>Bacillati</taxon>
        <taxon>Actinomycetota</taxon>
        <taxon>Actinomycetes</taxon>
        <taxon>Micrococcales</taxon>
        <taxon>Bogoriellaceae</taxon>
        <taxon>Georgenia</taxon>
    </lineage>
</organism>
<feature type="region of interest" description="Disordered" evidence="1">
    <location>
        <begin position="145"/>
        <end position="177"/>
    </location>
</feature>
<evidence type="ECO:0000256" key="1">
    <source>
        <dbReference type="SAM" id="MobiDB-lite"/>
    </source>
</evidence>
<dbReference type="Proteomes" id="UP000429644">
    <property type="component" value="Unassembled WGS sequence"/>
</dbReference>
<gene>
    <name evidence="2" type="ORF">GB882_11965</name>
</gene>
<reference evidence="2 3" key="1">
    <citation type="submission" date="2019-10" db="EMBL/GenBank/DDBJ databases">
        <title>Georgenia wutianyii sp. nov. and Georgenia yuyongxinii sp. nov. isolated from plateau pika (Ochotona curzoniae) in the Qinghai-Tibet plateau of China.</title>
        <authorList>
            <person name="Tian Z."/>
        </authorList>
    </citation>
    <scope>NUCLEOTIDE SEQUENCE [LARGE SCALE GENOMIC DNA]</scope>
    <source>
        <strain evidence="2 3">JCM 15130</strain>
    </source>
</reference>
<evidence type="ECO:0000313" key="2">
    <source>
        <dbReference type="EMBL" id="MPV89384.1"/>
    </source>
</evidence>
<dbReference type="AlphaFoldDB" id="A0A7J9V089"/>
<dbReference type="RefSeq" id="WP_152232111.1">
    <property type="nucleotide sequence ID" value="NZ_BAAAOT010000020.1"/>
</dbReference>